<proteinExistence type="predicted"/>
<name>A0ABS5MQ74_9STAP</name>
<dbReference type="RefSeq" id="WP_203154047.1">
    <property type="nucleotide sequence ID" value="NZ_JAEPSA010000018.1"/>
</dbReference>
<gene>
    <name evidence="1" type="ORF">JJQ58_09950</name>
</gene>
<comment type="caution">
    <text evidence="1">The sequence shown here is derived from an EMBL/GenBank/DDBJ whole genome shotgun (WGS) entry which is preliminary data.</text>
</comment>
<sequence>MINSLSIPSAVLNGLAGPGNDQIFWQGDITENIISHLEKALAKEKRQYKLLLPSQSSYEKALSLIDEKYQDRIHQAGYVYKFIKSNQHSNQVLTLTNSDQLPHIEEIIQSHPELEFHIATLTEMSMNLMKLNQYPNVNLYPNARREKFVSLYKTCDIYLDINKGNEILDAVRAAFDYQLLILGYNELAHNKDVTAEHNLFDIESYADLSTTLEQISTDQSVLDQRLQLQLQTAGSINTTEFIQSLEK</sequence>
<dbReference type="EMBL" id="JAGXBM010000016">
    <property type="protein sequence ID" value="MBS3697787.1"/>
    <property type="molecule type" value="Genomic_DNA"/>
</dbReference>
<dbReference type="Proteomes" id="UP000681586">
    <property type="component" value="Unassembled WGS sequence"/>
</dbReference>
<organism evidence="1 2">
    <name type="scientific">Mammaliicoccus fleurettii</name>
    <dbReference type="NCBI Taxonomy" id="150056"/>
    <lineage>
        <taxon>Bacteria</taxon>
        <taxon>Bacillati</taxon>
        <taxon>Bacillota</taxon>
        <taxon>Bacilli</taxon>
        <taxon>Bacillales</taxon>
        <taxon>Staphylococcaceae</taxon>
        <taxon>Mammaliicoccus</taxon>
    </lineage>
</organism>
<evidence type="ECO:0000313" key="1">
    <source>
        <dbReference type="EMBL" id="MBS3697787.1"/>
    </source>
</evidence>
<evidence type="ECO:0000313" key="2">
    <source>
        <dbReference type="Proteomes" id="UP000681586"/>
    </source>
</evidence>
<accession>A0ABS5MQ74</accession>
<keyword evidence="2" id="KW-1185">Reference proteome</keyword>
<protein>
    <submittedName>
        <fullName evidence="1">Uncharacterized protein</fullName>
    </submittedName>
</protein>
<reference evidence="1 2" key="1">
    <citation type="submission" date="2021-05" db="EMBL/GenBank/DDBJ databases">
        <title>Staphylococcus fleurettii isolated from lake water in First Nation community in Manitoba, Canada.</title>
        <authorList>
            <person name="Bashar S."/>
            <person name="Murdock A."/>
            <person name="Patidar R."/>
            <person name="Golding G."/>
            <person name="Farenhorst A."/>
            <person name="Kumar A."/>
        </authorList>
    </citation>
    <scope>NUCLEOTIDE SEQUENCE [LARGE SCALE GENOMIC DNA]</scope>
    <source>
        <strain evidence="1 2">SF002</strain>
    </source>
</reference>